<evidence type="ECO:0000313" key="2">
    <source>
        <dbReference type="EMBL" id="KAG7296088.1"/>
    </source>
</evidence>
<protein>
    <submittedName>
        <fullName evidence="2">Uncharacterized protein</fullName>
    </submittedName>
</protein>
<sequence length="130" mass="13240">MFKLCVLSCLLAVAAAKPSPAIVYTYSGNAAVGPVVAPAVAPVAPVAPVAAPVAPVVPTPLTYTRSLLYPGGYPTPLAYAGYPGPLALSETYPAASTYAAGYPAAYSSSFLNGPYNVPYASPYTSAFYVR</sequence>
<evidence type="ECO:0000256" key="1">
    <source>
        <dbReference type="SAM" id="SignalP"/>
    </source>
</evidence>
<feature type="chain" id="PRO_5046147611" evidence="1">
    <location>
        <begin position="17"/>
        <end position="130"/>
    </location>
</feature>
<dbReference type="EMBL" id="JAHIBW010000029">
    <property type="protein sequence ID" value="KAG7296088.1"/>
    <property type="molecule type" value="Genomic_DNA"/>
</dbReference>
<proteinExistence type="predicted"/>
<keyword evidence="3" id="KW-1185">Reference proteome</keyword>
<accession>A0ABQ7PTH8</accession>
<dbReference type="Proteomes" id="UP000823941">
    <property type="component" value="Chromosome 29"/>
</dbReference>
<organism evidence="2 3">
    <name type="scientific">Plutella xylostella</name>
    <name type="common">Diamondback moth</name>
    <name type="synonym">Plutella maculipennis</name>
    <dbReference type="NCBI Taxonomy" id="51655"/>
    <lineage>
        <taxon>Eukaryota</taxon>
        <taxon>Metazoa</taxon>
        <taxon>Ecdysozoa</taxon>
        <taxon>Arthropoda</taxon>
        <taxon>Hexapoda</taxon>
        <taxon>Insecta</taxon>
        <taxon>Pterygota</taxon>
        <taxon>Neoptera</taxon>
        <taxon>Endopterygota</taxon>
        <taxon>Lepidoptera</taxon>
        <taxon>Glossata</taxon>
        <taxon>Ditrysia</taxon>
        <taxon>Yponomeutoidea</taxon>
        <taxon>Plutellidae</taxon>
        <taxon>Plutella</taxon>
    </lineage>
</organism>
<feature type="signal peptide" evidence="1">
    <location>
        <begin position="1"/>
        <end position="16"/>
    </location>
</feature>
<gene>
    <name evidence="2" type="ORF">JYU34_021184</name>
</gene>
<evidence type="ECO:0000313" key="3">
    <source>
        <dbReference type="Proteomes" id="UP000823941"/>
    </source>
</evidence>
<name>A0ABQ7PTH8_PLUXY</name>
<reference evidence="2 3" key="1">
    <citation type="submission" date="2021-06" db="EMBL/GenBank/DDBJ databases">
        <title>A haploid diamondback moth (Plutella xylostella L.) genome assembly resolves 31 chromosomes and identifies a diamide resistance mutation.</title>
        <authorList>
            <person name="Ward C.M."/>
            <person name="Perry K.D."/>
            <person name="Baker G."/>
            <person name="Powis K."/>
            <person name="Heckel D.G."/>
            <person name="Baxter S.W."/>
        </authorList>
    </citation>
    <scope>NUCLEOTIDE SEQUENCE [LARGE SCALE GENOMIC DNA]</scope>
    <source>
        <strain evidence="2 3">LV</strain>
        <tissue evidence="2">Single pupa</tissue>
    </source>
</reference>
<comment type="caution">
    <text evidence="2">The sequence shown here is derived from an EMBL/GenBank/DDBJ whole genome shotgun (WGS) entry which is preliminary data.</text>
</comment>
<keyword evidence="1" id="KW-0732">Signal</keyword>